<evidence type="ECO:0000313" key="2">
    <source>
        <dbReference type="Proteomes" id="UP000006729"/>
    </source>
</evidence>
<sequence>MGEINVTSSRYAKSHQAHDLSRKHHDVARKSSSWWNSPETKRKKRVARYKLYAAEGRVKSSVKKGFRWVKKTFSRFVH</sequence>
<organism evidence="1 2">
    <name type="scientific">Populus trichocarpa</name>
    <name type="common">Western balsam poplar</name>
    <name type="synonym">Populus balsamifera subsp. trichocarpa</name>
    <dbReference type="NCBI Taxonomy" id="3694"/>
    <lineage>
        <taxon>Eukaryota</taxon>
        <taxon>Viridiplantae</taxon>
        <taxon>Streptophyta</taxon>
        <taxon>Embryophyta</taxon>
        <taxon>Tracheophyta</taxon>
        <taxon>Spermatophyta</taxon>
        <taxon>Magnoliopsida</taxon>
        <taxon>eudicotyledons</taxon>
        <taxon>Gunneridae</taxon>
        <taxon>Pentapetalae</taxon>
        <taxon>rosids</taxon>
        <taxon>fabids</taxon>
        <taxon>Malpighiales</taxon>
        <taxon>Salicaceae</taxon>
        <taxon>Saliceae</taxon>
        <taxon>Populus</taxon>
    </lineage>
</organism>
<protein>
    <submittedName>
        <fullName evidence="1">Uncharacterized protein</fullName>
    </submittedName>
</protein>
<keyword evidence="2" id="KW-1185">Reference proteome</keyword>
<dbReference type="EMBL" id="CM009294">
    <property type="protein sequence ID" value="KAI9393884.1"/>
    <property type="molecule type" value="Genomic_DNA"/>
</dbReference>
<evidence type="ECO:0000313" key="1">
    <source>
        <dbReference type="EMBL" id="KAI9393884.1"/>
    </source>
</evidence>
<proteinExistence type="predicted"/>
<dbReference type="Proteomes" id="UP000006729">
    <property type="component" value="Chromosome 5"/>
</dbReference>
<reference evidence="1 2" key="1">
    <citation type="journal article" date="2006" name="Science">
        <title>The genome of black cottonwood, Populus trichocarpa (Torr. &amp; Gray).</title>
        <authorList>
            <person name="Tuskan G.A."/>
            <person name="Difazio S."/>
            <person name="Jansson S."/>
            <person name="Bohlmann J."/>
            <person name="Grigoriev I."/>
            <person name="Hellsten U."/>
            <person name="Putnam N."/>
            <person name="Ralph S."/>
            <person name="Rombauts S."/>
            <person name="Salamov A."/>
            <person name="Schein J."/>
            <person name="Sterck L."/>
            <person name="Aerts A."/>
            <person name="Bhalerao R.R."/>
            <person name="Bhalerao R.P."/>
            <person name="Blaudez D."/>
            <person name="Boerjan W."/>
            <person name="Brun A."/>
            <person name="Brunner A."/>
            <person name="Busov V."/>
            <person name="Campbell M."/>
            <person name="Carlson J."/>
            <person name="Chalot M."/>
            <person name="Chapman J."/>
            <person name="Chen G.L."/>
            <person name="Cooper D."/>
            <person name="Coutinho P.M."/>
            <person name="Couturier J."/>
            <person name="Covert S."/>
            <person name="Cronk Q."/>
            <person name="Cunningham R."/>
            <person name="Davis J."/>
            <person name="Degroeve S."/>
            <person name="Dejardin A."/>
            <person name="Depamphilis C."/>
            <person name="Detter J."/>
            <person name="Dirks B."/>
            <person name="Dubchak I."/>
            <person name="Duplessis S."/>
            <person name="Ehlting J."/>
            <person name="Ellis B."/>
            <person name="Gendler K."/>
            <person name="Goodstein D."/>
            <person name="Gribskov M."/>
            <person name="Grimwood J."/>
            <person name="Groover A."/>
            <person name="Gunter L."/>
            <person name="Hamberger B."/>
            <person name="Heinze B."/>
            <person name="Helariutta Y."/>
            <person name="Henrissat B."/>
            <person name="Holligan D."/>
            <person name="Holt R."/>
            <person name="Huang W."/>
            <person name="Islam-Faridi N."/>
            <person name="Jones S."/>
            <person name="Jones-Rhoades M."/>
            <person name="Jorgensen R."/>
            <person name="Joshi C."/>
            <person name="Kangasjarvi J."/>
            <person name="Karlsson J."/>
            <person name="Kelleher C."/>
            <person name="Kirkpatrick R."/>
            <person name="Kirst M."/>
            <person name="Kohler A."/>
            <person name="Kalluri U."/>
            <person name="Larimer F."/>
            <person name="Leebens-Mack J."/>
            <person name="Leple J.C."/>
            <person name="Locascio P."/>
            <person name="Lou Y."/>
            <person name="Lucas S."/>
            <person name="Martin F."/>
            <person name="Montanini B."/>
            <person name="Napoli C."/>
            <person name="Nelson D.R."/>
            <person name="Nelson C."/>
            <person name="Nieminen K."/>
            <person name="Nilsson O."/>
            <person name="Pereda V."/>
            <person name="Peter G."/>
            <person name="Philippe R."/>
            <person name="Pilate G."/>
            <person name="Poliakov A."/>
            <person name="Razumovskaya J."/>
            <person name="Richardson P."/>
            <person name="Rinaldi C."/>
            <person name="Ritland K."/>
            <person name="Rouze P."/>
            <person name="Ryaboy D."/>
            <person name="Schmutz J."/>
            <person name="Schrader J."/>
            <person name="Segerman B."/>
            <person name="Shin H."/>
            <person name="Siddiqui A."/>
            <person name="Sterky F."/>
            <person name="Terry A."/>
            <person name="Tsai C.J."/>
            <person name="Uberbacher E."/>
            <person name="Unneberg P."/>
            <person name="Vahala J."/>
            <person name="Wall K."/>
            <person name="Wessler S."/>
            <person name="Yang G."/>
            <person name="Yin T."/>
            <person name="Douglas C."/>
            <person name="Marra M."/>
            <person name="Sandberg G."/>
            <person name="Van de Peer Y."/>
            <person name="Rokhsar D."/>
        </authorList>
    </citation>
    <scope>NUCLEOTIDE SEQUENCE [LARGE SCALE GENOMIC DNA]</scope>
    <source>
        <strain evidence="2">cv. Nisqually</strain>
    </source>
</reference>
<comment type="caution">
    <text evidence="1">The sequence shown here is derived from an EMBL/GenBank/DDBJ whole genome shotgun (WGS) entry which is preliminary data.</text>
</comment>
<gene>
    <name evidence="1" type="ORF">POPTR_005G019900v4</name>
</gene>
<name>A0ACC0SX82_POPTR</name>
<accession>A0ACC0SX82</accession>